<evidence type="ECO:0000313" key="3">
    <source>
        <dbReference type="EMBL" id="QJH99215.1"/>
    </source>
</evidence>
<name>A0A6M3JWC5_9ZZZZ</name>
<dbReference type="EMBL" id="MT141989">
    <property type="protein sequence ID" value="QJA72937.1"/>
    <property type="molecule type" value="Genomic_DNA"/>
</dbReference>
<proteinExistence type="predicted"/>
<dbReference type="AlphaFoldDB" id="A0A6M3JWC5"/>
<evidence type="ECO:0000313" key="2">
    <source>
        <dbReference type="EMBL" id="QJA93729.1"/>
    </source>
</evidence>
<accession>A0A6M3JWC5</accession>
<gene>
    <name evidence="1" type="ORF">MM415A02558_0013</name>
    <name evidence="2" type="ORF">MM415B04129_0013</name>
    <name evidence="3" type="ORF">TM448B01525_0021</name>
</gene>
<protein>
    <submittedName>
        <fullName evidence="1">Uncharacterized protein</fullName>
    </submittedName>
</protein>
<reference evidence="1" key="1">
    <citation type="submission" date="2020-03" db="EMBL/GenBank/DDBJ databases">
        <title>The deep terrestrial virosphere.</title>
        <authorList>
            <person name="Holmfeldt K."/>
            <person name="Nilsson E."/>
            <person name="Simone D."/>
            <person name="Lopez-Fernandez M."/>
            <person name="Wu X."/>
            <person name="de Brujin I."/>
            <person name="Lundin D."/>
            <person name="Andersson A."/>
            <person name="Bertilsson S."/>
            <person name="Dopson M."/>
        </authorList>
    </citation>
    <scope>NUCLEOTIDE SEQUENCE</scope>
    <source>
        <strain evidence="1">MM415A02558</strain>
        <strain evidence="2">MM415B04129</strain>
        <strain evidence="3">TM448B01525</strain>
    </source>
</reference>
<sequence length="201" mass="23570">MEREKKVEASMPVQSRVDLRTLAELFIYWEKQGVYVSTMSRLVSWSLDALRMILDKNEAIEFKVETLEMAYEILEGKGLLQKSMKKKMAAKFEKSRAMENLRLDGWDVRSSGGRVYEELHPKNEVQPFMAGVKMTDEERKEVEEQVKIYHELERKERDKDLDRQRTLAMKSSKVINVSSESENVKKNVEKMRAADRALEDM</sequence>
<dbReference type="EMBL" id="MT143172">
    <property type="protein sequence ID" value="QJA93729.1"/>
    <property type="molecule type" value="Genomic_DNA"/>
</dbReference>
<dbReference type="EMBL" id="MT144775">
    <property type="protein sequence ID" value="QJH99215.1"/>
    <property type="molecule type" value="Genomic_DNA"/>
</dbReference>
<evidence type="ECO:0000313" key="1">
    <source>
        <dbReference type="EMBL" id="QJA72937.1"/>
    </source>
</evidence>
<organism evidence="1">
    <name type="scientific">viral metagenome</name>
    <dbReference type="NCBI Taxonomy" id="1070528"/>
    <lineage>
        <taxon>unclassified sequences</taxon>
        <taxon>metagenomes</taxon>
        <taxon>organismal metagenomes</taxon>
    </lineage>
</organism>